<reference evidence="1 2" key="1">
    <citation type="journal article" date="2014" name="Genome Announc.">
        <title>Draft Genome Sequence of Paenibacillus pini JCM 16418T, Isolated from the Rhizosphere of Pine Tree.</title>
        <authorList>
            <person name="Yuki M."/>
            <person name="Oshima K."/>
            <person name="Suda W."/>
            <person name="Oshida Y."/>
            <person name="Kitamura K."/>
            <person name="Iida Y."/>
            <person name="Hattori M."/>
            <person name="Ohkuma M."/>
        </authorList>
    </citation>
    <scope>NUCLEOTIDE SEQUENCE [LARGE SCALE GENOMIC DNA]</scope>
    <source>
        <strain evidence="1 2">JCM 16418</strain>
    </source>
</reference>
<dbReference type="Proteomes" id="UP000019364">
    <property type="component" value="Unassembled WGS sequence"/>
</dbReference>
<sequence>MIFYCQVSADNIITDVIEYPYRDYVEIEVEGRLPAGVSAGWFKLEEGKIVEYPELKPVKDEATLSIEITKLKESQVEQDELIMQLILGGV</sequence>
<organism evidence="1 2">
    <name type="scientific">Paenibacillus pini JCM 16418</name>
    <dbReference type="NCBI Taxonomy" id="1236976"/>
    <lineage>
        <taxon>Bacteria</taxon>
        <taxon>Bacillati</taxon>
        <taxon>Bacillota</taxon>
        <taxon>Bacilli</taxon>
        <taxon>Bacillales</taxon>
        <taxon>Paenibacillaceae</taxon>
        <taxon>Paenibacillus</taxon>
    </lineage>
</organism>
<dbReference type="AlphaFoldDB" id="W7YEB4"/>
<name>W7YEB4_9BACL</name>
<protein>
    <submittedName>
        <fullName evidence="1">Uncharacterized protein</fullName>
    </submittedName>
</protein>
<accession>W7YEB4</accession>
<dbReference type="EMBL" id="BAVZ01000002">
    <property type="protein sequence ID" value="GAF06832.1"/>
    <property type="molecule type" value="Genomic_DNA"/>
</dbReference>
<evidence type="ECO:0000313" key="2">
    <source>
        <dbReference type="Proteomes" id="UP000019364"/>
    </source>
</evidence>
<dbReference type="STRING" id="1236976.JCM16418_814"/>
<comment type="caution">
    <text evidence="1">The sequence shown here is derived from an EMBL/GenBank/DDBJ whole genome shotgun (WGS) entry which is preliminary data.</text>
</comment>
<evidence type="ECO:0000313" key="1">
    <source>
        <dbReference type="EMBL" id="GAF06832.1"/>
    </source>
</evidence>
<gene>
    <name evidence="1" type="ORF">JCM16418_814</name>
</gene>
<dbReference type="OrthoDB" id="2663766at2"/>
<proteinExistence type="predicted"/>
<dbReference type="RefSeq" id="WP_036646357.1">
    <property type="nucleotide sequence ID" value="NZ_BAVZ01000002.1"/>
</dbReference>
<keyword evidence="2" id="KW-1185">Reference proteome</keyword>